<sequence>MWERIIDRLRDEPRVLKACQLVCKKWQTRSRFWLDQFRPPVLCNTHDVRQWTSWVYEMPRYRGKVDRAEIFGDRDSLGRPLAQGVFPDGGLAHMGTFAAMLGGLLPCLREIHIESGDWSASMPHTIYLHLQVFTSVTVLSLSGAVRFPSVGAFCRLINALNGLQSLLTDAEDTVHFTDHTIREQAPKRLLPPNPSRIKIGGPERRFTEDRRAAEDFNQVVSTMLPTACRHLELRCISLGCVQSLSIQRLLRSAGRALHSLTITPPALDNDLPAVTDTMLPEAARILATTGVLELVGMSLSDIVIHLCINYDTQTEL</sequence>
<reference evidence="1 2" key="1">
    <citation type="journal article" date="2012" name="Science">
        <title>The Paleozoic origin of enzymatic lignin decomposition reconstructed from 31 fungal genomes.</title>
        <authorList>
            <person name="Floudas D."/>
            <person name="Binder M."/>
            <person name="Riley R."/>
            <person name="Barry K."/>
            <person name="Blanchette R.A."/>
            <person name="Henrissat B."/>
            <person name="Martinez A.T."/>
            <person name="Otillar R."/>
            <person name="Spatafora J.W."/>
            <person name="Yadav J.S."/>
            <person name="Aerts A."/>
            <person name="Benoit I."/>
            <person name="Boyd A."/>
            <person name="Carlson A."/>
            <person name="Copeland A."/>
            <person name="Coutinho P.M."/>
            <person name="de Vries R.P."/>
            <person name="Ferreira P."/>
            <person name="Findley K."/>
            <person name="Foster B."/>
            <person name="Gaskell J."/>
            <person name="Glotzer D."/>
            <person name="Gorecki P."/>
            <person name="Heitman J."/>
            <person name="Hesse C."/>
            <person name="Hori C."/>
            <person name="Igarashi K."/>
            <person name="Jurgens J.A."/>
            <person name="Kallen N."/>
            <person name="Kersten P."/>
            <person name="Kohler A."/>
            <person name="Kuees U."/>
            <person name="Kumar T.K.A."/>
            <person name="Kuo A."/>
            <person name="LaButti K."/>
            <person name="Larrondo L.F."/>
            <person name="Lindquist E."/>
            <person name="Ling A."/>
            <person name="Lombard V."/>
            <person name="Lucas S."/>
            <person name="Lundell T."/>
            <person name="Martin R."/>
            <person name="McLaughlin D.J."/>
            <person name="Morgenstern I."/>
            <person name="Morin E."/>
            <person name="Murat C."/>
            <person name="Nagy L.G."/>
            <person name="Nolan M."/>
            <person name="Ohm R.A."/>
            <person name="Patyshakuliyeva A."/>
            <person name="Rokas A."/>
            <person name="Ruiz-Duenas F.J."/>
            <person name="Sabat G."/>
            <person name="Salamov A."/>
            <person name="Samejima M."/>
            <person name="Schmutz J."/>
            <person name="Slot J.C."/>
            <person name="St John F."/>
            <person name="Stenlid J."/>
            <person name="Sun H."/>
            <person name="Sun S."/>
            <person name="Syed K."/>
            <person name="Tsang A."/>
            <person name="Wiebenga A."/>
            <person name="Young D."/>
            <person name="Pisabarro A."/>
            <person name="Eastwood D.C."/>
            <person name="Martin F."/>
            <person name="Cullen D."/>
            <person name="Grigoriev I.V."/>
            <person name="Hibbett D.S."/>
        </authorList>
    </citation>
    <scope>NUCLEOTIDE SEQUENCE [LARGE SCALE GENOMIC DNA]</scope>
    <source>
        <strain evidence="1 2">MD-104</strain>
    </source>
</reference>
<keyword evidence="2" id="KW-1185">Reference proteome</keyword>
<protein>
    <recommendedName>
        <fullName evidence="3">F-box domain-containing protein</fullName>
    </recommendedName>
</protein>
<dbReference type="Proteomes" id="UP000218811">
    <property type="component" value="Unassembled WGS sequence"/>
</dbReference>
<proteinExistence type="predicted"/>
<dbReference type="STRING" id="742152.A0A2H3JZL6"/>
<organism evidence="1 2">
    <name type="scientific">Wolfiporia cocos (strain MD-104)</name>
    <name type="common">Brown rot fungus</name>
    <dbReference type="NCBI Taxonomy" id="742152"/>
    <lineage>
        <taxon>Eukaryota</taxon>
        <taxon>Fungi</taxon>
        <taxon>Dikarya</taxon>
        <taxon>Basidiomycota</taxon>
        <taxon>Agaricomycotina</taxon>
        <taxon>Agaricomycetes</taxon>
        <taxon>Polyporales</taxon>
        <taxon>Phaeolaceae</taxon>
        <taxon>Wolfiporia</taxon>
    </lineage>
</organism>
<accession>A0A2H3JZL6</accession>
<dbReference type="OrthoDB" id="2801801at2759"/>
<evidence type="ECO:0008006" key="3">
    <source>
        <dbReference type="Google" id="ProtNLM"/>
    </source>
</evidence>
<evidence type="ECO:0000313" key="1">
    <source>
        <dbReference type="EMBL" id="PCH43328.1"/>
    </source>
</evidence>
<name>A0A2H3JZL6_WOLCO</name>
<dbReference type="EMBL" id="KB468135">
    <property type="protein sequence ID" value="PCH43328.1"/>
    <property type="molecule type" value="Genomic_DNA"/>
</dbReference>
<evidence type="ECO:0000313" key="2">
    <source>
        <dbReference type="Proteomes" id="UP000218811"/>
    </source>
</evidence>
<gene>
    <name evidence="1" type="ORF">WOLCODRAFT_153382</name>
</gene>
<dbReference type="AlphaFoldDB" id="A0A2H3JZL6"/>